<dbReference type="Proteomes" id="UP000239590">
    <property type="component" value="Unassembled WGS sequence"/>
</dbReference>
<proteinExistence type="predicted"/>
<gene>
    <name evidence="1" type="ORF">C5O19_25070</name>
</gene>
<name>A0A2S7IEV2_9BACT</name>
<reference evidence="2" key="1">
    <citation type="submission" date="2018-02" db="EMBL/GenBank/DDBJ databases">
        <title>Genome sequencing of Solimonas sp. HR-BB.</title>
        <authorList>
            <person name="Lee Y."/>
            <person name="Jeon C.O."/>
        </authorList>
    </citation>
    <scope>NUCLEOTIDE SEQUENCE [LARGE SCALE GENOMIC DNA]</scope>
    <source>
        <strain evidence="2">HR-U</strain>
    </source>
</reference>
<evidence type="ECO:0000313" key="2">
    <source>
        <dbReference type="Proteomes" id="UP000239590"/>
    </source>
</evidence>
<comment type="caution">
    <text evidence="1">The sequence shown here is derived from an EMBL/GenBank/DDBJ whole genome shotgun (WGS) entry which is preliminary data.</text>
</comment>
<dbReference type="AlphaFoldDB" id="A0A2S7IEV2"/>
<dbReference type="EMBL" id="PTRA01000010">
    <property type="protein sequence ID" value="PQA53203.1"/>
    <property type="molecule type" value="Genomic_DNA"/>
</dbReference>
<keyword evidence="2" id="KW-1185">Reference proteome</keyword>
<protein>
    <submittedName>
        <fullName evidence="1">Uncharacterized protein</fullName>
    </submittedName>
</protein>
<accession>A0A2S7IEV2</accession>
<sequence length="63" mass="7114">MHSDQDEYMAYLDTAEVVKSMLSLGASTTQLTRIPNGYQVPTEVIYDAPLNGLIHLKSRRMRS</sequence>
<organism evidence="1 2">
    <name type="scientific">Siphonobacter curvatus</name>
    <dbReference type="NCBI Taxonomy" id="2094562"/>
    <lineage>
        <taxon>Bacteria</taxon>
        <taxon>Pseudomonadati</taxon>
        <taxon>Bacteroidota</taxon>
        <taxon>Cytophagia</taxon>
        <taxon>Cytophagales</taxon>
        <taxon>Cytophagaceae</taxon>
        <taxon>Siphonobacter</taxon>
    </lineage>
</organism>
<evidence type="ECO:0000313" key="1">
    <source>
        <dbReference type="EMBL" id="PQA53203.1"/>
    </source>
</evidence>